<dbReference type="GO" id="GO:0000155">
    <property type="term" value="F:phosphorelay sensor kinase activity"/>
    <property type="evidence" value="ECO:0007669"/>
    <property type="project" value="InterPro"/>
</dbReference>
<feature type="transmembrane region" description="Helical" evidence="6">
    <location>
        <begin position="274"/>
        <end position="293"/>
    </location>
</feature>
<dbReference type="EMBL" id="CABWIB010000001">
    <property type="protein sequence ID" value="VWL85977.1"/>
    <property type="molecule type" value="Genomic_DNA"/>
</dbReference>
<dbReference type="RefSeq" id="WP_156683925.1">
    <property type="nucleotide sequence ID" value="NZ_CABWIB010000001.1"/>
</dbReference>
<evidence type="ECO:0000259" key="7">
    <source>
        <dbReference type="SMART" id="SM00387"/>
    </source>
</evidence>
<organism evidence="8 9">
    <name type="scientific">Oceanivirga miroungae</name>
    <dbReference type="NCBI Taxonomy" id="1130046"/>
    <lineage>
        <taxon>Bacteria</taxon>
        <taxon>Fusobacteriati</taxon>
        <taxon>Fusobacteriota</taxon>
        <taxon>Fusobacteriia</taxon>
        <taxon>Fusobacteriales</taxon>
        <taxon>Leptotrichiaceae</taxon>
        <taxon>Oceanivirga</taxon>
    </lineage>
</organism>
<dbReference type="Proteomes" id="UP000419017">
    <property type="component" value="Unassembled WGS sequence"/>
</dbReference>
<dbReference type="GO" id="GO:0005886">
    <property type="term" value="C:plasma membrane"/>
    <property type="evidence" value="ECO:0007669"/>
    <property type="project" value="UniProtKB-SubCell"/>
</dbReference>
<keyword evidence="4 6" id="KW-1133">Transmembrane helix</keyword>
<dbReference type="InterPro" id="IPR033479">
    <property type="entry name" value="dCache_1"/>
</dbReference>
<keyword evidence="5 6" id="KW-0472">Membrane</keyword>
<proteinExistence type="predicted"/>
<accession>A0A6I8MFA4</accession>
<protein>
    <submittedName>
        <fullName evidence="8">Sigma factor AlgU</fullName>
    </submittedName>
</protein>
<gene>
    <name evidence="8" type="ORF">OMES3154_01278</name>
</gene>
<dbReference type="PANTHER" id="PTHR42713:SF2">
    <property type="entry name" value="TWO-COMPONENT SENSOR KINASE YESM"/>
    <property type="match status" value="1"/>
</dbReference>
<reference evidence="8 9" key="1">
    <citation type="submission" date="2019-10" db="EMBL/GenBank/DDBJ databases">
        <authorList>
            <person name="Blom J."/>
        </authorList>
    </citation>
    <scope>NUCLEOTIDE SEQUENCE [LARGE SCALE GENOMIC DNA]</scope>
    <source>
        <strain evidence="8 9">ES3154-GLU</strain>
    </source>
</reference>
<keyword evidence="3 6" id="KW-0812">Transmembrane</keyword>
<dbReference type="InterPro" id="IPR051552">
    <property type="entry name" value="HptR"/>
</dbReference>
<dbReference type="Pfam" id="PF06580">
    <property type="entry name" value="His_kinase"/>
    <property type="match status" value="1"/>
</dbReference>
<evidence type="ECO:0000256" key="1">
    <source>
        <dbReference type="ARBA" id="ARBA00004651"/>
    </source>
</evidence>
<dbReference type="InterPro" id="IPR003594">
    <property type="entry name" value="HATPase_dom"/>
</dbReference>
<dbReference type="Gene3D" id="3.30.565.10">
    <property type="entry name" value="Histidine kinase-like ATPase, C-terminal domain"/>
    <property type="match status" value="1"/>
</dbReference>
<evidence type="ECO:0000256" key="6">
    <source>
        <dbReference type="SAM" id="Phobius"/>
    </source>
</evidence>
<evidence type="ECO:0000256" key="3">
    <source>
        <dbReference type="ARBA" id="ARBA00022692"/>
    </source>
</evidence>
<evidence type="ECO:0000313" key="8">
    <source>
        <dbReference type="EMBL" id="VWL85977.1"/>
    </source>
</evidence>
<dbReference type="Gene3D" id="3.30.450.20">
    <property type="entry name" value="PAS domain"/>
    <property type="match status" value="2"/>
</dbReference>
<dbReference type="AlphaFoldDB" id="A0A6I8MFA4"/>
<evidence type="ECO:0000256" key="5">
    <source>
        <dbReference type="ARBA" id="ARBA00023136"/>
    </source>
</evidence>
<name>A0A6I8MFA4_9FUSO</name>
<keyword evidence="2" id="KW-1003">Cell membrane</keyword>
<keyword evidence="9" id="KW-1185">Reference proteome</keyword>
<evidence type="ECO:0000313" key="9">
    <source>
        <dbReference type="Proteomes" id="UP000419017"/>
    </source>
</evidence>
<dbReference type="SMART" id="SM00387">
    <property type="entry name" value="HATPase_c"/>
    <property type="match status" value="1"/>
</dbReference>
<dbReference type="InterPro" id="IPR036890">
    <property type="entry name" value="HATPase_C_sf"/>
</dbReference>
<evidence type="ECO:0000256" key="4">
    <source>
        <dbReference type="ARBA" id="ARBA00022989"/>
    </source>
</evidence>
<evidence type="ECO:0000256" key="2">
    <source>
        <dbReference type="ARBA" id="ARBA00022475"/>
    </source>
</evidence>
<sequence>MKTLKSRMMIYYGLASMFILTVSSILLLSFLNSQIIKIESEKLEASVDSSSKYIALYITNLKKEIEFISQIKEVRNYIKGNDVREDRVKNILNNIKEKDKFIEKISIVTTDGKNVSNGSGNNKNMGLNMLEKKWYKDAISEGVILNPTREKHYKGMDSWVLSLSKNVKEDDKQALILLDLQYIALYEYLKSINLGNKGQVYIVDDKNNIIFANDIEKKKPDIKVINKIKHMHFGYNEVENAIYFNSKIKGTNLEILGISSGEKILDLKSNVFKIIFFAFIVSSISVMIITKIISDRLTKSLDELKRFMQNMDDRLENIVLNETTFSEIEILKQEINNMIDKIKQLKKYEIDSLYSQINPHFLYNTLDILIWMIEFEDNEKAIKITKNLSNFFRISLSQGKRVISLEDELKHSENYLEIQKERYQNKLEYIINYKDKSLLECQVPKIIIQPLVENAIYHGIKEIDGVGKIEINVYERSEDLYIEIKDNGIGINNSHKNKLKLGGVGMKNIDRRIKYYYGEEYGLSIENTNNIGTTVVLKLKKVL</sequence>
<feature type="domain" description="Histidine kinase/HSP90-like ATPase" evidence="7">
    <location>
        <begin position="443"/>
        <end position="543"/>
    </location>
</feature>
<dbReference type="PANTHER" id="PTHR42713">
    <property type="entry name" value="HISTIDINE KINASE-RELATED"/>
    <property type="match status" value="1"/>
</dbReference>
<dbReference type="Pfam" id="PF02743">
    <property type="entry name" value="dCache_1"/>
    <property type="match status" value="1"/>
</dbReference>
<comment type="subcellular location">
    <subcellularLocation>
        <location evidence="1">Cell membrane</location>
        <topology evidence="1">Multi-pass membrane protein</topology>
    </subcellularLocation>
</comment>
<dbReference type="Pfam" id="PF02518">
    <property type="entry name" value="HATPase_c"/>
    <property type="match status" value="1"/>
</dbReference>
<dbReference type="InterPro" id="IPR010559">
    <property type="entry name" value="Sig_transdc_His_kin_internal"/>
</dbReference>
<dbReference type="SUPFAM" id="SSF55874">
    <property type="entry name" value="ATPase domain of HSP90 chaperone/DNA topoisomerase II/histidine kinase"/>
    <property type="match status" value="1"/>
</dbReference>